<keyword evidence="9" id="KW-0406">Ion transport</keyword>
<comment type="caution">
    <text evidence="21">The sequence shown here is derived from an EMBL/GenBank/DDBJ whole genome shotgun (WGS) entry which is preliminary data.</text>
</comment>
<evidence type="ECO:0000259" key="20">
    <source>
        <dbReference type="Pfam" id="PF07715"/>
    </source>
</evidence>
<evidence type="ECO:0000256" key="12">
    <source>
        <dbReference type="ARBA" id="ARBA00023170"/>
    </source>
</evidence>
<comment type="subcellular location">
    <subcellularLocation>
        <location evidence="1 14">Cell outer membrane</location>
        <topology evidence="1 14">Multi-pass membrane protein</topology>
    </subcellularLocation>
</comment>
<keyword evidence="10 15" id="KW-0798">TonB box</keyword>
<feature type="domain" description="TonB-dependent receptor-like beta-barrel" evidence="19">
    <location>
        <begin position="274"/>
        <end position="691"/>
    </location>
</feature>
<name>A0A3D0KHB4_9GAMM</name>
<dbReference type="Gene3D" id="2.170.130.10">
    <property type="entry name" value="TonB-dependent receptor, plug domain"/>
    <property type="match status" value="1"/>
</dbReference>
<evidence type="ECO:0000256" key="15">
    <source>
        <dbReference type="PROSITE-ProRule" id="PRU10143"/>
    </source>
</evidence>
<dbReference type="GO" id="GO:0009279">
    <property type="term" value="C:cell outer membrane"/>
    <property type="evidence" value="ECO:0007669"/>
    <property type="project" value="UniProtKB-SubCell"/>
</dbReference>
<dbReference type="CDD" id="cd01347">
    <property type="entry name" value="ligand_gated_channel"/>
    <property type="match status" value="1"/>
</dbReference>
<dbReference type="EMBL" id="DOTR01000052">
    <property type="protein sequence ID" value="HCA02591.1"/>
    <property type="molecule type" value="Genomic_DNA"/>
</dbReference>
<dbReference type="PROSITE" id="PS52016">
    <property type="entry name" value="TONB_DEPENDENT_REC_3"/>
    <property type="match status" value="1"/>
</dbReference>
<dbReference type="GO" id="GO:0038023">
    <property type="term" value="F:signaling receptor activity"/>
    <property type="evidence" value="ECO:0007669"/>
    <property type="project" value="InterPro"/>
</dbReference>
<evidence type="ECO:0000256" key="3">
    <source>
        <dbReference type="ARBA" id="ARBA00022448"/>
    </source>
</evidence>
<keyword evidence="11 14" id="KW-0472">Membrane</keyword>
<evidence type="ECO:0000256" key="6">
    <source>
        <dbReference type="ARBA" id="ARBA00022692"/>
    </source>
</evidence>
<evidence type="ECO:0000256" key="1">
    <source>
        <dbReference type="ARBA" id="ARBA00004571"/>
    </source>
</evidence>
<protein>
    <submittedName>
        <fullName evidence="21">TonB-dependent siderophore receptor</fullName>
    </submittedName>
</protein>
<dbReference type="InterPro" id="IPR037066">
    <property type="entry name" value="Plug_dom_sf"/>
</dbReference>
<evidence type="ECO:0000313" key="21">
    <source>
        <dbReference type="EMBL" id="HCA02591.1"/>
    </source>
</evidence>
<keyword evidence="13 14" id="KW-0998">Cell outer membrane</keyword>
<comment type="similarity">
    <text evidence="2 14 17">Belongs to the TonB-dependent receptor family.</text>
</comment>
<dbReference type="PROSITE" id="PS01156">
    <property type="entry name" value="TONB_DEPENDENT_REC_2"/>
    <property type="match status" value="1"/>
</dbReference>
<keyword evidence="3 14" id="KW-0813">Transport</keyword>
<feature type="signal peptide" evidence="18">
    <location>
        <begin position="1"/>
        <end position="36"/>
    </location>
</feature>
<keyword evidence="12 21" id="KW-0675">Receptor</keyword>
<keyword evidence="7 18" id="KW-0732">Signal</keyword>
<evidence type="ECO:0000256" key="8">
    <source>
        <dbReference type="ARBA" id="ARBA00023004"/>
    </source>
</evidence>
<evidence type="ECO:0000256" key="17">
    <source>
        <dbReference type="RuleBase" id="RU003357"/>
    </source>
</evidence>
<dbReference type="InterPro" id="IPR012910">
    <property type="entry name" value="Plug_dom"/>
</dbReference>
<feature type="short sequence motif" description="TonB C-terminal box" evidence="16">
    <location>
        <begin position="707"/>
        <end position="724"/>
    </location>
</feature>
<organism evidence="21">
    <name type="scientific">Halomonas campaniensis</name>
    <dbReference type="NCBI Taxonomy" id="213554"/>
    <lineage>
        <taxon>Bacteria</taxon>
        <taxon>Pseudomonadati</taxon>
        <taxon>Pseudomonadota</taxon>
        <taxon>Gammaproteobacteria</taxon>
        <taxon>Oceanospirillales</taxon>
        <taxon>Halomonadaceae</taxon>
        <taxon>Halomonas</taxon>
    </lineage>
</organism>
<dbReference type="InterPro" id="IPR000531">
    <property type="entry name" value="Beta-barrel_TonB"/>
</dbReference>
<evidence type="ECO:0000259" key="19">
    <source>
        <dbReference type="Pfam" id="PF00593"/>
    </source>
</evidence>
<evidence type="ECO:0000256" key="10">
    <source>
        <dbReference type="ARBA" id="ARBA00023077"/>
    </source>
</evidence>
<dbReference type="PANTHER" id="PTHR32552:SF82">
    <property type="entry name" value="FCUA PROTEIN"/>
    <property type="match status" value="1"/>
</dbReference>
<dbReference type="Gene3D" id="2.40.170.20">
    <property type="entry name" value="TonB-dependent receptor, beta-barrel domain"/>
    <property type="match status" value="1"/>
</dbReference>
<dbReference type="InterPro" id="IPR039426">
    <property type="entry name" value="TonB-dep_rcpt-like"/>
</dbReference>
<keyword evidence="8" id="KW-0408">Iron</keyword>
<evidence type="ECO:0000256" key="9">
    <source>
        <dbReference type="ARBA" id="ARBA00023065"/>
    </source>
</evidence>
<dbReference type="GO" id="GO:0015344">
    <property type="term" value="F:siderophore uptake transmembrane transporter activity"/>
    <property type="evidence" value="ECO:0007669"/>
    <property type="project" value="TreeGrafter"/>
</dbReference>
<accession>A0A3D0KHB4</accession>
<evidence type="ECO:0000256" key="7">
    <source>
        <dbReference type="ARBA" id="ARBA00022729"/>
    </source>
</evidence>
<feature type="domain" description="TonB-dependent receptor plug" evidence="20">
    <location>
        <begin position="84"/>
        <end position="176"/>
    </location>
</feature>
<evidence type="ECO:0000256" key="16">
    <source>
        <dbReference type="PROSITE-ProRule" id="PRU10144"/>
    </source>
</evidence>
<proteinExistence type="inferred from homology"/>
<keyword evidence="5" id="KW-0410">Iron transport</keyword>
<evidence type="ECO:0000256" key="11">
    <source>
        <dbReference type="ARBA" id="ARBA00023136"/>
    </source>
</evidence>
<dbReference type="GO" id="GO:0015891">
    <property type="term" value="P:siderophore transport"/>
    <property type="evidence" value="ECO:0007669"/>
    <property type="project" value="InterPro"/>
</dbReference>
<keyword evidence="4 14" id="KW-1134">Transmembrane beta strand</keyword>
<feature type="chain" id="PRO_5017668856" evidence="18">
    <location>
        <begin position="37"/>
        <end position="724"/>
    </location>
</feature>
<dbReference type="Pfam" id="PF00593">
    <property type="entry name" value="TonB_dep_Rec_b-barrel"/>
    <property type="match status" value="1"/>
</dbReference>
<dbReference type="PANTHER" id="PTHR32552">
    <property type="entry name" value="FERRICHROME IRON RECEPTOR-RELATED"/>
    <property type="match status" value="1"/>
</dbReference>
<evidence type="ECO:0000256" key="4">
    <source>
        <dbReference type="ARBA" id="ARBA00022452"/>
    </source>
</evidence>
<dbReference type="NCBIfam" id="TIGR01783">
    <property type="entry name" value="TonB-siderophor"/>
    <property type="match status" value="1"/>
</dbReference>
<reference evidence="21" key="1">
    <citation type="journal article" date="2018" name="Nat. Biotechnol.">
        <title>A standardized bacterial taxonomy based on genome phylogeny substantially revises the tree of life.</title>
        <authorList>
            <person name="Parks D.H."/>
            <person name="Chuvochina M."/>
            <person name="Waite D.W."/>
            <person name="Rinke C."/>
            <person name="Skarshewski A."/>
            <person name="Chaumeil P.A."/>
            <person name="Hugenholtz P."/>
        </authorList>
    </citation>
    <scope>NUCLEOTIDE SEQUENCE [LARGE SCALE GENOMIC DNA]</scope>
    <source>
        <strain evidence="21">UBA11284</strain>
    </source>
</reference>
<feature type="short sequence motif" description="TonB box" evidence="15">
    <location>
        <begin position="47"/>
        <end position="53"/>
    </location>
</feature>
<evidence type="ECO:0000256" key="18">
    <source>
        <dbReference type="SAM" id="SignalP"/>
    </source>
</evidence>
<dbReference type="InterPro" id="IPR010916">
    <property type="entry name" value="TonB_box_CS"/>
</dbReference>
<evidence type="ECO:0000256" key="13">
    <source>
        <dbReference type="ARBA" id="ARBA00023237"/>
    </source>
</evidence>
<sequence length="724" mass="77362">MSLGNTFNTAAKRRKAQLLRALTLIAMGITPASAWAQTSTANQSLDTVTVTGSMPTYGDTPPPAFAGGQIAAGGRVGLIGEKDAMDVPFNVISYTSELMENQQSQTLGNTLQNDASISVGLGFGIYGEAYKVRGFNLAGDDVAYGGLYGVLPRQIINSDLAERVEVFKGASAFTSGIPVGGSGGIGGTINIEPKHAGDDPMLNLSSGYRSDGYGEVGVDASQRYGDQQQWGARISAVRGRGDTAIDGEAQRDTSVVVGLDYRGDQGRILFDVGHQKLTLDSGRSSVNTGAATQIPAAPDSSLNYTPSFGGTELETNFGMVRGEYDLTNTWTAFAALGGNRTLEGIVSATPRLTNDAGNARVNDFETDNHIDNIASQVGLRGYVLTGPVSHDITFGYSSAYRKFDTDWNFLAAGTTNIYDPVDLSRPDGTPFVGGSVTRTRSQGGTLSDTLGFIDDRLLLTLGARYQELEIDERPNDGSSNRYADRRVTPAVGAVFKTTDNISLYANYVEALQNGGTVTDTTAVNFGQHLGIAHAEQHEVGAKFDYGHLGGGISLFQIELPSAAVVDGVGSLDNEQRNRGLELSLYGEPMTGVRLFSSATWIDAELTKTQDGNEGNVATGVPEYRFVFGGEWDTPFIERLTATGRILHTGSQYADVANDLKLDSWTRLDLGLRYTTPVGGADWIWRADIDNITDENYWSGASTSFANYLIQGEPRTFKLSATVEF</sequence>
<evidence type="ECO:0000256" key="14">
    <source>
        <dbReference type="PROSITE-ProRule" id="PRU01360"/>
    </source>
</evidence>
<evidence type="ECO:0000256" key="5">
    <source>
        <dbReference type="ARBA" id="ARBA00022496"/>
    </source>
</evidence>
<dbReference type="InterPro" id="IPR036942">
    <property type="entry name" value="Beta-barrel_TonB_sf"/>
</dbReference>
<dbReference type="AlphaFoldDB" id="A0A3D0KHB4"/>
<dbReference type="SUPFAM" id="SSF56935">
    <property type="entry name" value="Porins"/>
    <property type="match status" value="1"/>
</dbReference>
<evidence type="ECO:0000256" key="2">
    <source>
        <dbReference type="ARBA" id="ARBA00009810"/>
    </source>
</evidence>
<dbReference type="InterPro" id="IPR010105">
    <property type="entry name" value="TonB_sidphr_rcpt"/>
</dbReference>
<dbReference type="InterPro" id="IPR010917">
    <property type="entry name" value="TonB_rcpt_CS"/>
</dbReference>
<keyword evidence="6 14" id="KW-0812">Transmembrane</keyword>
<gene>
    <name evidence="21" type="ORF">DEO68_10475</name>
</gene>
<dbReference type="PROSITE" id="PS00430">
    <property type="entry name" value="TONB_DEPENDENT_REC_1"/>
    <property type="match status" value="1"/>
</dbReference>
<dbReference type="Pfam" id="PF07715">
    <property type="entry name" value="Plug"/>
    <property type="match status" value="1"/>
</dbReference>